<dbReference type="Gene3D" id="3.40.50.150">
    <property type="entry name" value="Vaccinia Virus protein VP39"/>
    <property type="match status" value="1"/>
</dbReference>
<dbReference type="Gene3D" id="2.70.160.11">
    <property type="entry name" value="Hnrnp arginine n-methyltransferase1"/>
    <property type="match status" value="1"/>
</dbReference>
<keyword evidence="6" id="KW-1185">Reference proteome</keyword>
<dbReference type="SUPFAM" id="SSF53335">
    <property type="entry name" value="S-adenosyl-L-methionine-dependent methyltransferases"/>
    <property type="match status" value="1"/>
</dbReference>
<dbReference type="CDD" id="cd02440">
    <property type="entry name" value="AdoMet_MTases"/>
    <property type="match status" value="1"/>
</dbReference>
<dbReference type="GO" id="GO:0032259">
    <property type="term" value="P:methylation"/>
    <property type="evidence" value="ECO:0007669"/>
    <property type="project" value="UniProtKB-KW"/>
</dbReference>
<dbReference type="PROSITE" id="PS51678">
    <property type="entry name" value="SAM_MT_PRMT"/>
    <property type="match status" value="1"/>
</dbReference>
<proteinExistence type="predicted"/>
<dbReference type="OrthoDB" id="1525165at2"/>
<keyword evidence="2" id="KW-0808">Transferase</keyword>
<dbReference type="STRING" id="1563681.BFP71_05560"/>
<evidence type="ECO:0000256" key="3">
    <source>
        <dbReference type="ARBA" id="ARBA00022691"/>
    </source>
</evidence>
<keyword evidence="3" id="KW-0949">S-adenosyl-L-methionine</keyword>
<organism evidence="5 6">
    <name type="scientific">Roseivirga misakiensis</name>
    <dbReference type="NCBI Taxonomy" id="1563681"/>
    <lineage>
        <taxon>Bacteria</taxon>
        <taxon>Pseudomonadati</taxon>
        <taxon>Bacteroidota</taxon>
        <taxon>Cytophagia</taxon>
        <taxon>Cytophagales</taxon>
        <taxon>Roseivirgaceae</taxon>
        <taxon>Roseivirga</taxon>
    </lineage>
</organism>
<dbReference type="InterPro" id="IPR025799">
    <property type="entry name" value="Arg_MeTrfase"/>
</dbReference>
<dbReference type="InterPro" id="IPR055135">
    <property type="entry name" value="PRMT_dom"/>
</dbReference>
<dbReference type="GO" id="GO:0016274">
    <property type="term" value="F:protein-arginine N-methyltransferase activity"/>
    <property type="evidence" value="ECO:0007669"/>
    <property type="project" value="InterPro"/>
</dbReference>
<evidence type="ECO:0000313" key="5">
    <source>
        <dbReference type="EMBL" id="OEK07124.1"/>
    </source>
</evidence>
<dbReference type="Pfam" id="PF06325">
    <property type="entry name" value="PrmA"/>
    <property type="match status" value="1"/>
</dbReference>
<dbReference type="AlphaFoldDB" id="A0A1E5T6W1"/>
<sequence>MSKSGADIGFLLKKATAFARQHKKMEAEALFLEVLEVDPDNFQAKKGLEALVSLSIPQWHFDMLADENRNFAFQRAIEKFVSNDSNVLDLGTGSSLLALMAARAGAKSVLGCEVNPDIAQVAQKVVVMNGYHDRVNIVGKHSNQIEMGVDFEEKFDVILAEVLDTGGLGEGVLPSLRHATEHLAKPNAIILPSGISLNAVLVEAKRLQKVNPIHEISGFDLSAFQDFSMSDTYKPINLKDEPHEKLSDVFPLRTYDFRNLPAEIPFDNPEVESYKVKCTASGQLQAVAFWFDMHMGDEASYSSGPDGELVHWQQAVYFFEKPIDIKKGQQVDLQALFSDELIRFRLT</sequence>
<evidence type="ECO:0000256" key="1">
    <source>
        <dbReference type="ARBA" id="ARBA00022603"/>
    </source>
</evidence>
<dbReference type="GO" id="GO:0042054">
    <property type="term" value="F:histone methyltransferase activity"/>
    <property type="evidence" value="ECO:0007669"/>
    <property type="project" value="TreeGrafter"/>
</dbReference>
<reference evidence="5 6" key="1">
    <citation type="submission" date="2016-08" db="EMBL/GenBank/DDBJ databases">
        <title>Draft genome of Fabibacter sp. strain SK-8.</title>
        <authorList>
            <person name="Wong S.-K."/>
            <person name="Hamasaki K."/>
            <person name="Yoshizawa S."/>
        </authorList>
    </citation>
    <scope>NUCLEOTIDE SEQUENCE [LARGE SCALE GENOMIC DNA]</scope>
    <source>
        <strain evidence="5 6">SK-8</strain>
    </source>
</reference>
<accession>A0A1E5T6W1</accession>
<dbReference type="Proteomes" id="UP000095552">
    <property type="component" value="Unassembled WGS sequence"/>
</dbReference>
<dbReference type="PANTHER" id="PTHR11006:SF4">
    <property type="entry name" value="PROTEIN ARGININE N-METHYLTRANSFERASE 7"/>
    <property type="match status" value="1"/>
</dbReference>
<dbReference type="PANTHER" id="PTHR11006">
    <property type="entry name" value="PROTEIN ARGININE N-METHYLTRANSFERASE"/>
    <property type="match status" value="1"/>
</dbReference>
<keyword evidence="1" id="KW-0489">Methyltransferase</keyword>
<dbReference type="RefSeq" id="WP_069834436.1">
    <property type="nucleotide sequence ID" value="NZ_MDGQ01000003.1"/>
</dbReference>
<comment type="caution">
    <text evidence="5">The sequence shown here is derived from an EMBL/GenBank/DDBJ whole genome shotgun (WGS) entry which is preliminary data.</text>
</comment>
<feature type="domain" description="Protein arginine N-methyltransferase" evidence="4">
    <location>
        <begin position="199"/>
        <end position="335"/>
    </location>
</feature>
<dbReference type="EMBL" id="MDGQ01000003">
    <property type="protein sequence ID" value="OEK07124.1"/>
    <property type="molecule type" value="Genomic_DNA"/>
</dbReference>
<dbReference type="Pfam" id="PF22528">
    <property type="entry name" value="PRMT_C"/>
    <property type="match status" value="1"/>
</dbReference>
<gene>
    <name evidence="5" type="ORF">BFP71_05560</name>
</gene>
<evidence type="ECO:0000259" key="4">
    <source>
        <dbReference type="Pfam" id="PF22528"/>
    </source>
</evidence>
<protein>
    <recommendedName>
        <fullName evidence="4">Protein arginine N-methyltransferase domain-containing protein</fullName>
    </recommendedName>
</protein>
<evidence type="ECO:0000256" key="2">
    <source>
        <dbReference type="ARBA" id="ARBA00022679"/>
    </source>
</evidence>
<evidence type="ECO:0000313" key="6">
    <source>
        <dbReference type="Proteomes" id="UP000095552"/>
    </source>
</evidence>
<name>A0A1E5T6W1_9BACT</name>
<dbReference type="InterPro" id="IPR029063">
    <property type="entry name" value="SAM-dependent_MTases_sf"/>
</dbReference>